<dbReference type="PANTHER" id="PTHR24067">
    <property type="entry name" value="UBIQUITIN-CONJUGATING ENZYME E2"/>
    <property type="match status" value="1"/>
</dbReference>
<accession>A0A139ABV1</accession>
<dbReference type="Gene3D" id="3.10.110.10">
    <property type="entry name" value="Ubiquitin Conjugating Enzyme"/>
    <property type="match status" value="1"/>
</dbReference>
<evidence type="ECO:0000259" key="2">
    <source>
        <dbReference type="PROSITE" id="PS50127"/>
    </source>
</evidence>
<dbReference type="OrthoDB" id="19692at2759"/>
<dbReference type="PROSITE" id="PS50127">
    <property type="entry name" value="UBC_2"/>
    <property type="match status" value="1"/>
</dbReference>
<keyword evidence="4" id="KW-1185">Reference proteome</keyword>
<evidence type="ECO:0000313" key="3">
    <source>
        <dbReference type="EMBL" id="KXS14237.1"/>
    </source>
</evidence>
<dbReference type="InterPro" id="IPR000608">
    <property type="entry name" value="UBC"/>
</dbReference>
<protein>
    <recommendedName>
        <fullName evidence="2">UBC core domain-containing protein</fullName>
    </recommendedName>
</protein>
<dbReference type="Proteomes" id="UP000070544">
    <property type="component" value="Unassembled WGS sequence"/>
</dbReference>
<sequence>MGSAAQTLQRQLKELTKNPIPGFRVSLKDDNVFEWEVGIIGPPQTIYEGGYFTATMKFPNDYPFNPPTFAFSDDFFHPNVYPSDHRICISILHPPGDDPMSGEKAEERWNPTQSVESVLISIISLLSDPNCSSPANVDAGVLYRKDRAKYDAKIKEQVEKSKKNIPADLKIPTKTEDFVLKRIQEEEQDDDFWYDDEADDIIRSRKRR</sequence>
<dbReference type="FunFam" id="3.10.110.10:FF:000051">
    <property type="entry name" value="ubiquitin-conjugating enzyme E2 R2-like"/>
    <property type="match status" value="1"/>
</dbReference>
<dbReference type="OMA" id="WNPTQNI"/>
<proteinExistence type="predicted"/>
<name>A0A139ABV1_GONPJ</name>
<dbReference type="AlphaFoldDB" id="A0A139ABV1"/>
<gene>
    <name evidence="3" type="ORF">M427DRAFT_352015</name>
</gene>
<organism evidence="3 4">
    <name type="scientific">Gonapodya prolifera (strain JEL478)</name>
    <name type="common">Monoblepharis prolifera</name>
    <dbReference type="NCBI Taxonomy" id="1344416"/>
    <lineage>
        <taxon>Eukaryota</taxon>
        <taxon>Fungi</taxon>
        <taxon>Fungi incertae sedis</taxon>
        <taxon>Chytridiomycota</taxon>
        <taxon>Chytridiomycota incertae sedis</taxon>
        <taxon>Monoblepharidomycetes</taxon>
        <taxon>Monoblepharidales</taxon>
        <taxon>Gonapodyaceae</taxon>
        <taxon>Gonapodya</taxon>
    </lineage>
</organism>
<keyword evidence="1" id="KW-0833">Ubl conjugation pathway</keyword>
<evidence type="ECO:0000313" key="4">
    <source>
        <dbReference type="Proteomes" id="UP000070544"/>
    </source>
</evidence>
<dbReference type="EMBL" id="KQ965770">
    <property type="protein sequence ID" value="KXS14237.1"/>
    <property type="molecule type" value="Genomic_DNA"/>
</dbReference>
<dbReference type="InterPro" id="IPR050113">
    <property type="entry name" value="Ub_conjugating_enzyme"/>
</dbReference>
<feature type="domain" description="UBC core" evidence="2">
    <location>
        <begin position="3"/>
        <end position="163"/>
    </location>
</feature>
<dbReference type="InterPro" id="IPR016135">
    <property type="entry name" value="UBQ-conjugating_enzyme/RWD"/>
</dbReference>
<dbReference type="SMART" id="SM00212">
    <property type="entry name" value="UBCc"/>
    <property type="match status" value="1"/>
</dbReference>
<reference evidence="3 4" key="1">
    <citation type="journal article" date="2015" name="Genome Biol. Evol.">
        <title>Phylogenomic analyses indicate that early fungi evolved digesting cell walls of algal ancestors of land plants.</title>
        <authorList>
            <person name="Chang Y."/>
            <person name="Wang S."/>
            <person name="Sekimoto S."/>
            <person name="Aerts A.L."/>
            <person name="Choi C."/>
            <person name="Clum A."/>
            <person name="LaButti K.M."/>
            <person name="Lindquist E.A."/>
            <person name="Yee Ngan C."/>
            <person name="Ohm R.A."/>
            <person name="Salamov A.A."/>
            <person name="Grigoriev I.V."/>
            <person name="Spatafora J.W."/>
            <person name="Berbee M.L."/>
        </authorList>
    </citation>
    <scope>NUCLEOTIDE SEQUENCE [LARGE SCALE GENOMIC DNA]</scope>
    <source>
        <strain evidence="3 4">JEL478</strain>
    </source>
</reference>
<dbReference type="SUPFAM" id="SSF54495">
    <property type="entry name" value="UBC-like"/>
    <property type="match status" value="1"/>
</dbReference>
<dbReference type="Pfam" id="PF00179">
    <property type="entry name" value="UQ_con"/>
    <property type="match status" value="1"/>
</dbReference>
<dbReference type="STRING" id="1344416.A0A139ABV1"/>
<evidence type="ECO:0000256" key="1">
    <source>
        <dbReference type="ARBA" id="ARBA00022786"/>
    </source>
</evidence>